<gene>
    <name evidence="5" type="ORF">D0Y65_032681</name>
</gene>
<dbReference type="GO" id="GO:0005737">
    <property type="term" value="C:cytoplasm"/>
    <property type="evidence" value="ECO:0007669"/>
    <property type="project" value="UniProtKB-SubCell"/>
</dbReference>
<evidence type="ECO:0000256" key="2">
    <source>
        <dbReference type="ARBA" id="ARBA00004496"/>
    </source>
</evidence>
<organism evidence="5 6">
    <name type="scientific">Glycine soja</name>
    <name type="common">Wild soybean</name>
    <dbReference type="NCBI Taxonomy" id="3848"/>
    <lineage>
        <taxon>Eukaryota</taxon>
        <taxon>Viridiplantae</taxon>
        <taxon>Streptophyta</taxon>
        <taxon>Embryophyta</taxon>
        <taxon>Tracheophyta</taxon>
        <taxon>Spermatophyta</taxon>
        <taxon>Magnoliopsida</taxon>
        <taxon>eudicotyledons</taxon>
        <taxon>Gunneridae</taxon>
        <taxon>Pentapetalae</taxon>
        <taxon>rosids</taxon>
        <taxon>fabids</taxon>
        <taxon>Fabales</taxon>
        <taxon>Fabaceae</taxon>
        <taxon>Papilionoideae</taxon>
        <taxon>50 kb inversion clade</taxon>
        <taxon>NPAAA clade</taxon>
        <taxon>indigoferoid/millettioid clade</taxon>
        <taxon>Phaseoleae</taxon>
        <taxon>Glycine</taxon>
        <taxon>Glycine subgen. Soja</taxon>
    </lineage>
</organism>
<evidence type="ECO:0000313" key="5">
    <source>
        <dbReference type="EMBL" id="RZB84474.1"/>
    </source>
</evidence>
<keyword evidence="3" id="KW-0963">Cytoplasm</keyword>
<keyword evidence="4" id="KW-0539">Nucleus</keyword>
<dbReference type="Proteomes" id="UP000289340">
    <property type="component" value="Chromosome 11"/>
</dbReference>
<sequence length="516" mass="58910">MGMFTVSKEGEVTVNFKNNINLNDFYKPEQSTNLKRRKVGNLKLQTTFSFKHLLSENCGSQEEVEEDLFNKRSPTVMSQKQELMFSPTSSAQLDLAALMVQKVYKSYRIRRILADCVVVCEELRFAQYPTLLWKDSVITAFNRRSISNFDSDKSETAISKWARARMMVAKVGKGLSKDDKAQKLALRHWLEAIDPRHRYGHNLHFYYLVWFHSQSYQPFFYWLDVGGGKEVNLEECPRSQLQRQCIKYLGPEEREAYEVIVEGGRLVYRQSKDLVHTTEDSKWIFVLSTSRILYVGQKKKGHFQHSSFLAGGATIASGRLVAQNGVLHAIWPYSGHYRPTEKNFMEFTSFLEEHKVNMTNVKRDPIDEDVPPSNPVNEELPFEHMEGNVGARATANNCGKENVCQFGTNVEENKPMSSIWSTGVGPRIGCMREYPANFQVLALELLNLSPRVNDETFAGKAPIPSPRPSTKHMSLVNMGLPSPMVHVSPLQGLWTFKCIGIALVLAFKNLDNWYII</sequence>
<dbReference type="InterPro" id="IPR044159">
    <property type="entry name" value="IQM"/>
</dbReference>
<evidence type="ECO:0000313" key="6">
    <source>
        <dbReference type="Proteomes" id="UP000289340"/>
    </source>
</evidence>
<dbReference type="Gramene" id="XM_028333156.1">
    <property type="protein sequence ID" value="XP_028188957.1"/>
    <property type="gene ID" value="LOC114375383"/>
</dbReference>
<dbReference type="PANTHER" id="PTHR31250">
    <property type="entry name" value="IQ DOMAIN-CONTAINING PROTEIN IQM3"/>
    <property type="match status" value="1"/>
</dbReference>
<dbReference type="AlphaFoldDB" id="A0A445IEM1"/>
<reference evidence="5 6" key="1">
    <citation type="submission" date="2018-09" db="EMBL/GenBank/DDBJ databases">
        <title>A high-quality reference genome of wild soybean provides a powerful tool to mine soybean genomes.</title>
        <authorList>
            <person name="Xie M."/>
            <person name="Chung C.Y.L."/>
            <person name="Li M.-W."/>
            <person name="Wong F.-L."/>
            <person name="Chan T.-F."/>
            <person name="Lam H.-M."/>
        </authorList>
    </citation>
    <scope>NUCLEOTIDE SEQUENCE [LARGE SCALE GENOMIC DNA]</scope>
    <source>
        <strain evidence="6">cv. W05</strain>
        <tissue evidence="5">Hypocotyl of etiolated seedlings</tissue>
    </source>
</reference>
<protein>
    <submittedName>
        <fullName evidence="5">IQ domain-containing protein IQM5 isoform A</fullName>
    </submittedName>
</protein>
<comment type="caution">
    <text evidence="5">The sequence shown here is derived from an EMBL/GenBank/DDBJ whole genome shotgun (WGS) entry which is preliminary data.</text>
</comment>
<dbReference type="PANTHER" id="PTHR31250:SF41">
    <property type="entry name" value="CALMODULIN-BINDING FAMILY PROTEIN"/>
    <property type="match status" value="1"/>
</dbReference>
<dbReference type="EMBL" id="QZWG01000011">
    <property type="protein sequence ID" value="RZB84474.1"/>
    <property type="molecule type" value="Genomic_DNA"/>
</dbReference>
<evidence type="ECO:0000256" key="4">
    <source>
        <dbReference type="ARBA" id="ARBA00023242"/>
    </source>
</evidence>
<keyword evidence="6" id="KW-1185">Reference proteome</keyword>
<proteinExistence type="predicted"/>
<name>A0A445IEM1_GLYSO</name>
<evidence type="ECO:0000256" key="3">
    <source>
        <dbReference type="ARBA" id="ARBA00022490"/>
    </source>
</evidence>
<accession>A0A445IEM1</accession>
<comment type="subcellular location">
    <subcellularLocation>
        <location evidence="2">Cytoplasm</location>
    </subcellularLocation>
    <subcellularLocation>
        <location evidence="1">Nucleus</location>
    </subcellularLocation>
</comment>
<dbReference type="GO" id="GO:0005634">
    <property type="term" value="C:nucleus"/>
    <property type="evidence" value="ECO:0007669"/>
    <property type="project" value="UniProtKB-SubCell"/>
</dbReference>
<evidence type="ECO:0000256" key="1">
    <source>
        <dbReference type="ARBA" id="ARBA00004123"/>
    </source>
</evidence>